<feature type="compositionally biased region" description="Pro residues" evidence="1">
    <location>
        <begin position="100"/>
        <end position="109"/>
    </location>
</feature>
<name>A0AAW0DNK8_9AGAR</name>
<dbReference type="AlphaFoldDB" id="A0AAW0DNK8"/>
<keyword evidence="3" id="KW-1185">Reference proteome</keyword>
<evidence type="ECO:0000313" key="3">
    <source>
        <dbReference type="Proteomes" id="UP001362999"/>
    </source>
</evidence>
<sequence>MEFLERVRDFVSTNPQVGDGLCQRRLDFNEQVSFLADEVKVYSTAICGGHKETVEIIPAADKGFSHDQVNDEESGAKAPDNSQYDGQCSSSSPRTALPSSGPPVGPPLPNTSTTKSPSLRIHFEASGARYTARRWKIANHDNPFESMPPDITTLHIRKAHSLFHNNPHEDVRQEVSLDDAKLWGSDSRYDDAGVVFARAITSSQSRFCLRFIFNVDKVVTRKRSPNYRVLARLIKDAKFHSDCMFELAQTGKLVPRHYGMWIMDTGTWAGKVIFSVTQWCGTPWTNLVHTAMDTEENRILVGRAFEDLHDCGVDFGGVGGRDVFRQVVIDLEDPNLTREDRLKGRAPCYITGYSEATGNHQCMRKLPILPLASFLPPSHVGCYEIGQVLLLIGFMNGKEGGVSPSTAMQWHKTYSELHPDMHNGNVLMAQRAKLFPKALGLYDDELEIWFEDDGEYARIHIVQRALGWQSPESDVVGSVSEDCDSDSYPRVTAKLGHTTLEETEAVLAI</sequence>
<accession>A0AAW0DNK8</accession>
<feature type="region of interest" description="Disordered" evidence="1">
    <location>
        <begin position="65"/>
        <end position="120"/>
    </location>
</feature>
<proteinExistence type="predicted"/>
<dbReference type="Proteomes" id="UP001362999">
    <property type="component" value="Unassembled WGS sequence"/>
</dbReference>
<protein>
    <submittedName>
        <fullName evidence="2">Uncharacterized protein</fullName>
    </submittedName>
</protein>
<organism evidence="2 3">
    <name type="scientific">Favolaschia claudopus</name>
    <dbReference type="NCBI Taxonomy" id="2862362"/>
    <lineage>
        <taxon>Eukaryota</taxon>
        <taxon>Fungi</taxon>
        <taxon>Dikarya</taxon>
        <taxon>Basidiomycota</taxon>
        <taxon>Agaricomycotina</taxon>
        <taxon>Agaricomycetes</taxon>
        <taxon>Agaricomycetidae</taxon>
        <taxon>Agaricales</taxon>
        <taxon>Marasmiineae</taxon>
        <taxon>Mycenaceae</taxon>
        <taxon>Favolaschia</taxon>
    </lineage>
</organism>
<comment type="caution">
    <text evidence="2">The sequence shown here is derived from an EMBL/GenBank/DDBJ whole genome shotgun (WGS) entry which is preliminary data.</text>
</comment>
<reference evidence="2 3" key="1">
    <citation type="journal article" date="2024" name="J Genomics">
        <title>Draft genome sequencing and assembly of Favolaschia claudopus CIRM-BRFM 2984 isolated from oak limbs.</title>
        <authorList>
            <person name="Navarro D."/>
            <person name="Drula E."/>
            <person name="Chaduli D."/>
            <person name="Cazenave R."/>
            <person name="Ahrendt S."/>
            <person name="Wang J."/>
            <person name="Lipzen A."/>
            <person name="Daum C."/>
            <person name="Barry K."/>
            <person name="Grigoriev I.V."/>
            <person name="Favel A."/>
            <person name="Rosso M.N."/>
            <person name="Martin F."/>
        </authorList>
    </citation>
    <scope>NUCLEOTIDE SEQUENCE [LARGE SCALE GENOMIC DNA]</scope>
    <source>
        <strain evidence="2 3">CIRM-BRFM 2984</strain>
    </source>
</reference>
<dbReference type="EMBL" id="JAWWNJ010000006">
    <property type="protein sequence ID" value="KAK7054031.1"/>
    <property type="molecule type" value="Genomic_DNA"/>
</dbReference>
<gene>
    <name evidence="2" type="ORF">R3P38DRAFT_3171518</name>
</gene>
<feature type="compositionally biased region" description="Low complexity" evidence="1">
    <location>
        <begin position="89"/>
        <end position="99"/>
    </location>
</feature>
<evidence type="ECO:0000256" key="1">
    <source>
        <dbReference type="SAM" id="MobiDB-lite"/>
    </source>
</evidence>
<evidence type="ECO:0000313" key="2">
    <source>
        <dbReference type="EMBL" id="KAK7054031.1"/>
    </source>
</evidence>